<dbReference type="AlphaFoldDB" id="A0A9D9EF14"/>
<evidence type="ECO:0000259" key="1">
    <source>
        <dbReference type="PROSITE" id="PS50943"/>
    </source>
</evidence>
<reference evidence="2" key="2">
    <citation type="journal article" date="2021" name="PeerJ">
        <title>Extensive microbial diversity within the chicken gut microbiome revealed by metagenomics and culture.</title>
        <authorList>
            <person name="Gilroy R."/>
            <person name="Ravi A."/>
            <person name="Getino M."/>
            <person name="Pursley I."/>
            <person name="Horton D.L."/>
            <person name="Alikhan N.F."/>
            <person name="Baker D."/>
            <person name="Gharbi K."/>
            <person name="Hall N."/>
            <person name="Watson M."/>
            <person name="Adriaenssens E.M."/>
            <person name="Foster-Nyarko E."/>
            <person name="Jarju S."/>
            <person name="Secka A."/>
            <person name="Antonio M."/>
            <person name="Oren A."/>
            <person name="Chaudhuri R.R."/>
            <person name="La Ragione R."/>
            <person name="Hildebrand F."/>
            <person name="Pallen M.J."/>
        </authorList>
    </citation>
    <scope>NUCLEOTIDE SEQUENCE</scope>
    <source>
        <strain evidence="2">D3-1215</strain>
    </source>
</reference>
<dbReference type="PROSITE" id="PS50943">
    <property type="entry name" value="HTH_CROC1"/>
    <property type="match status" value="1"/>
</dbReference>
<sequence>MSDSVKRLREFMDDKALTSKSLASKIGVQASTFSHYFNGRNSPSAKVMDKLLSAYPELNADWLLRGVGPKYNANASVAKNETSLFPDDDRNVFQRAENAANQSAAADTSLFRHAGGGISDAEAMTVKNGDEPHTIIKEVVKQIPSKIITRIVVYYSDNTYEDFLAR</sequence>
<dbReference type="Proteomes" id="UP000823637">
    <property type="component" value="Unassembled WGS sequence"/>
</dbReference>
<proteinExistence type="predicted"/>
<accession>A0A9D9EF14</accession>
<dbReference type="InterPro" id="IPR010982">
    <property type="entry name" value="Lambda_DNA-bd_dom_sf"/>
</dbReference>
<dbReference type="EMBL" id="JADIMR010000028">
    <property type="protein sequence ID" value="MBO8446494.1"/>
    <property type="molecule type" value="Genomic_DNA"/>
</dbReference>
<dbReference type="InterPro" id="IPR001387">
    <property type="entry name" value="Cro/C1-type_HTH"/>
</dbReference>
<organism evidence="2 3">
    <name type="scientific">Candidatus Enterocola intestinipullorum</name>
    <dbReference type="NCBI Taxonomy" id="2840783"/>
    <lineage>
        <taxon>Bacteria</taxon>
        <taxon>Pseudomonadati</taxon>
        <taxon>Bacteroidota</taxon>
        <taxon>Bacteroidia</taxon>
        <taxon>Bacteroidales</taxon>
        <taxon>Candidatus Enterocola</taxon>
    </lineage>
</organism>
<feature type="domain" description="HTH cro/C1-type" evidence="1">
    <location>
        <begin position="8"/>
        <end position="63"/>
    </location>
</feature>
<dbReference type="Pfam" id="PF01381">
    <property type="entry name" value="HTH_3"/>
    <property type="match status" value="1"/>
</dbReference>
<dbReference type="GO" id="GO:0003677">
    <property type="term" value="F:DNA binding"/>
    <property type="evidence" value="ECO:0007669"/>
    <property type="project" value="InterPro"/>
</dbReference>
<evidence type="ECO:0000313" key="3">
    <source>
        <dbReference type="Proteomes" id="UP000823637"/>
    </source>
</evidence>
<name>A0A9D9EF14_9BACT</name>
<dbReference type="SMART" id="SM00530">
    <property type="entry name" value="HTH_XRE"/>
    <property type="match status" value="1"/>
</dbReference>
<comment type="caution">
    <text evidence="2">The sequence shown here is derived from an EMBL/GenBank/DDBJ whole genome shotgun (WGS) entry which is preliminary data.</text>
</comment>
<reference evidence="2" key="1">
    <citation type="submission" date="2020-10" db="EMBL/GenBank/DDBJ databases">
        <authorList>
            <person name="Gilroy R."/>
        </authorList>
    </citation>
    <scope>NUCLEOTIDE SEQUENCE</scope>
    <source>
        <strain evidence="2">D3-1215</strain>
    </source>
</reference>
<protein>
    <submittedName>
        <fullName evidence="2">Helix-turn-helix transcriptional regulator</fullName>
    </submittedName>
</protein>
<dbReference type="CDD" id="cd00093">
    <property type="entry name" value="HTH_XRE"/>
    <property type="match status" value="1"/>
</dbReference>
<gene>
    <name evidence="2" type="ORF">IAC32_01945</name>
</gene>
<evidence type="ECO:0000313" key="2">
    <source>
        <dbReference type="EMBL" id="MBO8446494.1"/>
    </source>
</evidence>
<dbReference type="SUPFAM" id="SSF47413">
    <property type="entry name" value="lambda repressor-like DNA-binding domains"/>
    <property type="match status" value="1"/>
</dbReference>
<dbReference type="Gene3D" id="1.10.260.40">
    <property type="entry name" value="lambda repressor-like DNA-binding domains"/>
    <property type="match status" value="1"/>
</dbReference>